<comment type="function">
    <text evidence="2 7">Synthesizes alpha-1,4-glucan chains using ADP-glucose.</text>
</comment>
<dbReference type="NCBIfam" id="NF001898">
    <property type="entry name" value="PRK00654.1-1"/>
    <property type="match status" value="1"/>
</dbReference>
<keyword evidence="6 7" id="KW-0320">Glycogen biosynthesis</keyword>
<dbReference type="STRING" id="476652.DEAC_c26130"/>
<dbReference type="GO" id="GO:0005978">
    <property type="term" value="P:glycogen biosynthetic process"/>
    <property type="evidence" value="ECO:0007669"/>
    <property type="project" value="UniProtKB-UniRule"/>
</dbReference>
<evidence type="ECO:0000256" key="5">
    <source>
        <dbReference type="ARBA" id="ARBA00022679"/>
    </source>
</evidence>
<dbReference type="AlphaFoldDB" id="A0A0J1ILB9"/>
<evidence type="ECO:0000256" key="1">
    <source>
        <dbReference type="ARBA" id="ARBA00001478"/>
    </source>
</evidence>
<dbReference type="Pfam" id="PF00534">
    <property type="entry name" value="Glycos_transf_1"/>
    <property type="match status" value="1"/>
</dbReference>
<feature type="domain" description="Starch synthase catalytic" evidence="9">
    <location>
        <begin position="2"/>
        <end position="237"/>
    </location>
</feature>
<reference evidence="10 11" key="1">
    <citation type="submission" date="2015-06" db="EMBL/GenBank/DDBJ databases">
        <title>Draft genome of the moderately acidophilic sulfate reducer Candidatus Desulfosporosinus acididurans strain M1.</title>
        <authorList>
            <person name="Poehlein A."/>
            <person name="Petzsch P."/>
            <person name="Johnson B.D."/>
            <person name="Schloemann M."/>
            <person name="Daniel R."/>
            <person name="Muehling M."/>
        </authorList>
    </citation>
    <scope>NUCLEOTIDE SEQUENCE [LARGE SCALE GENOMIC DNA]</scope>
    <source>
        <strain evidence="10 11">M1</strain>
    </source>
</reference>
<name>A0A0J1ILB9_9FIRM</name>
<evidence type="ECO:0000313" key="11">
    <source>
        <dbReference type="Proteomes" id="UP000036356"/>
    </source>
</evidence>
<evidence type="ECO:0000313" key="10">
    <source>
        <dbReference type="EMBL" id="KLU65476.1"/>
    </source>
</evidence>
<dbReference type="PATRIC" id="fig|476652.3.peg.2734"/>
<evidence type="ECO:0000256" key="6">
    <source>
        <dbReference type="ARBA" id="ARBA00023056"/>
    </source>
</evidence>
<evidence type="ECO:0000256" key="3">
    <source>
        <dbReference type="ARBA" id="ARBA00010281"/>
    </source>
</evidence>
<dbReference type="EMBL" id="LDZY01000008">
    <property type="protein sequence ID" value="KLU65476.1"/>
    <property type="molecule type" value="Genomic_DNA"/>
</dbReference>
<dbReference type="NCBIfam" id="TIGR02095">
    <property type="entry name" value="glgA"/>
    <property type="match status" value="1"/>
</dbReference>
<feature type="domain" description="Glycosyl transferase family 1" evidence="8">
    <location>
        <begin position="289"/>
        <end position="438"/>
    </location>
</feature>
<comment type="pathway">
    <text evidence="7">Glycan biosynthesis; glycogen biosynthesis.</text>
</comment>
<keyword evidence="11" id="KW-1185">Reference proteome</keyword>
<evidence type="ECO:0000256" key="2">
    <source>
        <dbReference type="ARBA" id="ARBA00002764"/>
    </source>
</evidence>
<dbReference type="InterPro" id="IPR013534">
    <property type="entry name" value="Starch_synth_cat_dom"/>
</dbReference>
<dbReference type="SUPFAM" id="SSF53756">
    <property type="entry name" value="UDP-Glycosyltransferase/glycogen phosphorylase"/>
    <property type="match status" value="1"/>
</dbReference>
<dbReference type="Pfam" id="PF08323">
    <property type="entry name" value="Glyco_transf_5"/>
    <property type="match status" value="1"/>
</dbReference>
<comment type="similarity">
    <text evidence="3 7">Belongs to the glycosyltransferase 1 family. Bacterial/plant glycogen synthase subfamily.</text>
</comment>
<keyword evidence="5 7" id="KW-0808">Transferase</keyword>
<dbReference type="Gene3D" id="3.40.50.2000">
    <property type="entry name" value="Glycogen Phosphorylase B"/>
    <property type="match status" value="2"/>
</dbReference>
<dbReference type="Proteomes" id="UP000036356">
    <property type="component" value="Unassembled WGS sequence"/>
</dbReference>
<dbReference type="InterPro" id="IPR011835">
    <property type="entry name" value="GS/SS"/>
</dbReference>
<dbReference type="CDD" id="cd03791">
    <property type="entry name" value="GT5_Glycogen_synthase_DULL1-like"/>
    <property type="match status" value="1"/>
</dbReference>
<accession>A0A0J1ILB9</accession>
<organism evidence="10 11">
    <name type="scientific">Desulfosporosinus acididurans</name>
    <dbReference type="NCBI Taxonomy" id="476652"/>
    <lineage>
        <taxon>Bacteria</taxon>
        <taxon>Bacillati</taxon>
        <taxon>Bacillota</taxon>
        <taxon>Clostridia</taxon>
        <taxon>Eubacteriales</taxon>
        <taxon>Desulfitobacteriaceae</taxon>
        <taxon>Desulfosporosinus</taxon>
    </lineage>
</organism>
<dbReference type="GO" id="GO:0009011">
    <property type="term" value="F:alpha-1,4-glucan glucosyltransferase (ADP-glucose donor) activity"/>
    <property type="evidence" value="ECO:0007669"/>
    <property type="project" value="UniProtKB-UniRule"/>
</dbReference>
<dbReference type="RefSeq" id="WP_047810443.1">
    <property type="nucleotide sequence ID" value="NZ_LDZY01000008.1"/>
</dbReference>
<dbReference type="InterPro" id="IPR001296">
    <property type="entry name" value="Glyco_trans_1"/>
</dbReference>
<dbReference type="UniPathway" id="UPA00164"/>
<comment type="catalytic activity">
    <reaction evidence="1 7">
        <text>[(1-&gt;4)-alpha-D-glucosyl](n) + ADP-alpha-D-glucose = [(1-&gt;4)-alpha-D-glucosyl](n+1) + ADP + H(+)</text>
        <dbReference type="Rhea" id="RHEA:18189"/>
        <dbReference type="Rhea" id="RHEA-COMP:9584"/>
        <dbReference type="Rhea" id="RHEA-COMP:9587"/>
        <dbReference type="ChEBI" id="CHEBI:15378"/>
        <dbReference type="ChEBI" id="CHEBI:15444"/>
        <dbReference type="ChEBI" id="CHEBI:57498"/>
        <dbReference type="ChEBI" id="CHEBI:456216"/>
        <dbReference type="EC" id="2.4.1.21"/>
    </reaction>
</comment>
<evidence type="ECO:0000259" key="9">
    <source>
        <dbReference type="Pfam" id="PF08323"/>
    </source>
</evidence>
<dbReference type="PANTHER" id="PTHR45825">
    <property type="entry name" value="GRANULE-BOUND STARCH SYNTHASE 1, CHLOROPLASTIC/AMYLOPLASTIC"/>
    <property type="match status" value="1"/>
</dbReference>
<evidence type="ECO:0000259" key="8">
    <source>
        <dbReference type="Pfam" id="PF00534"/>
    </source>
</evidence>
<feature type="binding site" evidence="7">
    <location>
        <position position="15"/>
    </location>
    <ligand>
        <name>ADP-alpha-D-glucose</name>
        <dbReference type="ChEBI" id="CHEBI:57498"/>
    </ligand>
</feature>
<keyword evidence="4 7" id="KW-0328">Glycosyltransferase</keyword>
<evidence type="ECO:0000256" key="4">
    <source>
        <dbReference type="ARBA" id="ARBA00022676"/>
    </source>
</evidence>
<proteinExistence type="inferred from homology"/>
<comment type="caution">
    <text evidence="10">The sequence shown here is derived from an EMBL/GenBank/DDBJ whole genome shotgun (WGS) entry which is preliminary data.</text>
</comment>
<protein>
    <recommendedName>
        <fullName evidence="7">Glycogen synthase</fullName>
        <ecNumber evidence="7">2.4.1.21</ecNumber>
    </recommendedName>
    <alternativeName>
        <fullName evidence="7">Starch [bacterial glycogen] synthase</fullName>
    </alternativeName>
</protein>
<sequence>MKVVFAIAEADPFVKTGGLGEVGGSLPSALQRQGADVCVIMPKYSNIPENFRKQFQHINHFYVPLAWRRQYCGLEEFIHRGVRFYFIDNEYYFKRSNIYGEYDEAEQYAFFSRAVLESLTHLPEFKPDIIHCHDWHTALIPLLQKEFYVKEPLYYSLKTVFTIHNLKYQGVFPQEVLTDIIGLNDTYFTEEKLEFNGKVNFLKAGLLYADRITTVSPTYAQEIQYSFYGERLEGIIQKRKESLLGILNGIDYQVYDPYTDPLISFPYSFSPQAKDLNKKDLQHCLGLPERENSPLLGMVSRLVDQKGLDLLCFIMEEILLLDVQLVILGTGDKLYEEKLQTFAEKYPGKFVFRREFNDQFAHKIYAGIDMLLMPSLFEPCGIAQMIAMHYGTIPIVRETGGLKDTVISYNEYTGEGNGFSFANYNAHELLFAVQRAVKFYDSDKTAWARLQKSAMTCNFSWESSASAYLSLYKSLIRLKA</sequence>
<dbReference type="HAMAP" id="MF_00484">
    <property type="entry name" value="Glycogen_synth"/>
    <property type="match status" value="1"/>
</dbReference>
<gene>
    <name evidence="7 10" type="primary">glgA</name>
    <name evidence="10" type="ORF">DEAC_c26130</name>
</gene>
<dbReference type="GO" id="GO:0004373">
    <property type="term" value="F:alpha-1,4-glucan glucosyltransferase (UDP-glucose donor) activity"/>
    <property type="evidence" value="ECO:0007669"/>
    <property type="project" value="InterPro"/>
</dbReference>
<dbReference type="PANTHER" id="PTHR45825:SF11">
    <property type="entry name" value="ALPHA AMYLASE DOMAIN-CONTAINING PROTEIN"/>
    <property type="match status" value="1"/>
</dbReference>
<evidence type="ECO:0000256" key="7">
    <source>
        <dbReference type="HAMAP-Rule" id="MF_00484"/>
    </source>
</evidence>
<dbReference type="EC" id="2.4.1.21" evidence="7"/>